<reference evidence="3" key="2">
    <citation type="submission" date="2025-08" db="UniProtKB">
        <authorList>
            <consortium name="RefSeq"/>
        </authorList>
    </citation>
    <scope>IDENTIFICATION</scope>
    <source>
        <strain evidence="3">S238N-H82</strain>
        <tissue evidence="3">Testes</tissue>
    </source>
</reference>
<accession>A0A9J7MXQ2</accession>
<dbReference type="RefSeq" id="XP_035682576.1">
    <property type="nucleotide sequence ID" value="XM_035826683.1"/>
</dbReference>
<dbReference type="InterPro" id="IPR000772">
    <property type="entry name" value="Ricin_B_lectin"/>
</dbReference>
<dbReference type="KEGG" id="bfo:118419979"/>
<dbReference type="SUPFAM" id="SSF50370">
    <property type="entry name" value="Ricin B-like lectins"/>
    <property type="match status" value="1"/>
</dbReference>
<reference evidence="2" key="1">
    <citation type="journal article" date="2020" name="Nat. Ecol. Evol.">
        <title>Deeply conserved synteny resolves early events in vertebrate evolution.</title>
        <authorList>
            <person name="Simakov O."/>
            <person name="Marletaz F."/>
            <person name="Yue J.X."/>
            <person name="O'Connell B."/>
            <person name="Jenkins J."/>
            <person name="Brandt A."/>
            <person name="Calef R."/>
            <person name="Tung C.H."/>
            <person name="Huang T.K."/>
            <person name="Schmutz J."/>
            <person name="Satoh N."/>
            <person name="Yu J.K."/>
            <person name="Putnam N.H."/>
            <person name="Green R.E."/>
            <person name="Rokhsar D.S."/>
        </authorList>
    </citation>
    <scope>NUCLEOTIDE SEQUENCE [LARGE SCALE GENOMIC DNA]</scope>
    <source>
        <strain evidence="2">S238N-H82</strain>
    </source>
</reference>
<dbReference type="CDD" id="cd00161">
    <property type="entry name" value="beta-trefoil_Ricin-like"/>
    <property type="match status" value="1"/>
</dbReference>
<dbReference type="Gene3D" id="2.80.10.50">
    <property type="match status" value="1"/>
</dbReference>
<gene>
    <name evidence="3" type="primary">LOC118419979</name>
</gene>
<name>A0A9J7MXQ2_BRAFL</name>
<dbReference type="AlphaFoldDB" id="A0A9J7MXQ2"/>
<protein>
    <submittedName>
        <fullName evidence="3">Uncharacterized protein LOC118419979</fullName>
    </submittedName>
</protein>
<dbReference type="Pfam" id="PF14200">
    <property type="entry name" value="RicinB_lectin_2"/>
    <property type="match status" value="1"/>
</dbReference>
<dbReference type="Proteomes" id="UP000001554">
    <property type="component" value="Chromosome 7"/>
</dbReference>
<dbReference type="GeneID" id="118419979"/>
<keyword evidence="2" id="KW-1185">Reference proteome</keyword>
<feature type="domain" description="Ricin B lectin" evidence="1">
    <location>
        <begin position="41"/>
        <end position="130"/>
    </location>
</feature>
<evidence type="ECO:0000313" key="2">
    <source>
        <dbReference type="Proteomes" id="UP000001554"/>
    </source>
</evidence>
<evidence type="ECO:0000313" key="3">
    <source>
        <dbReference type="RefSeq" id="XP_035682576.1"/>
    </source>
</evidence>
<evidence type="ECO:0000259" key="1">
    <source>
        <dbReference type="Pfam" id="PF14200"/>
    </source>
</evidence>
<organism evidence="2 3">
    <name type="scientific">Branchiostoma floridae</name>
    <name type="common">Florida lancelet</name>
    <name type="synonym">Amphioxus</name>
    <dbReference type="NCBI Taxonomy" id="7739"/>
    <lineage>
        <taxon>Eukaryota</taxon>
        <taxon>Metazoa</taxon>
        <taxon>Chordata</taxon>
        <taxon>Cephalochordata</taxon>
        <taxon>Leptocardii</taxon>
        <taxon>Amphioxiformes</taxon>
        <taxon>Branchiostomatidae</taxon>
        <taxon>Branchiostoma</taxon>
    </lineage>
</organism>
<sequence>MSKFIKSKEDGELLMTVKDFKPNGGTQIVVKKLDPANDGFQKWFFKRQGSGYVSIEAESTPPLAMSIDEKPATNVKVINKQWTGSDYQLWKIEERGEGYSIISPKLNKGGETFVMTLENQSTVPNTNVVLVQFQAGIPTKAQLWKADTN</sequence>
<dbReference type="InterPro" id="IPR035992">
    <property type="entry name" value="Ricin_B-like_lectins"/>
</dbReference>
<proteinExistence type="predicted"/>